<feature type="signal peptide" evidence="1">
    <location>
        <begin position="1"/>
        <end position="29"/>
    </location>
</feature>
<dbReference type="InterPro" id="IPR048846">
    <property type="entry name" value="PaaX-like_central"/>
</dbReference>
<proteinExistence type="predicted"/>
<evidence type="ECO:0000256" key="1">
    <source>
        <dbReference type="SAM" id="SignalP"/>
    </source>
</evidence>
<accession>A0A318RRL4</accession>
<evidence type="ECO:0000259" key="2">
    <source>
        <dbReference type="Pfam" id="PF07848"/>
    </source>
</evidence>
<dbReference type="Gene3D" id="1.20.58.1460">
    <property type="match status" value="1"/>
</dbReference>
<feature type="domain" description="Transcriptional repressor PaaX-like central Cas2-like" evidence="4">
    <location>
        <begin position="91"/>
        <end position="138"/>
    </location>
</feature>
<dbReference type="InterPro" id="IPR013225">
    <property type="entry name" value="PaaX_C"/>
</dbReference>
<evidence type="ECO:0000259" key="3">
    <source>
        <dbReference type="Pfam" id="PF08223"/>
    </source>
</evidence>
<dbReference type="Pfam" id="PF08223">
    <property type="entry name" value="PaaX_C"/>
    <property type="match status" value="1"/>
</dbReference>
<dbReference type="GO" id="GO:0006351">
    <property type="term" value="P:DNA-templated transcription"/>
    <property type="evidence" value="ECO:0007669"/>
    <property type="project" value="TreeGrafter"/>
</dbReference>
<name>A0A318RRL4_WILLI</name>
<keyword evidence="6" id="KW-1185">Reference proteome</keyword>
<organism evidence="5 6">
    <name type="scientific">Williamsia limnetica</name>
    <dbReference type="NCBI Taxonomy" id="882452"/>
    <lineage>
        <taxon>Bacteria</taxon>
        <taxon>Bacillati</taxon>
        <taxon>Actinomycetota</taxon>
        <taxon>Actinomycetes</taxon>
        <taxon>Mycobacteriales</taxon>
        <taxon>Nocardiaceae</taxon>
        <taxon>Williamsia</taxon>
    </lineage>
</organism>
<keyword evidence="1" id="KW-0732">Signal</keyword>
<dbReference type="Pfam" id="PF07848">
    <property type="entry name" value="PaaX"/>
    <property type="match status" value="1"/>
</dbReference>
<dbReference type="PANTHER" id="PTHR30319:SF1">
    <property type="entry name" value="TRANSCRIPTIONAL REPRESSOR PAAX"/>
    <property type="match status" value="1"/>
</dbReference>
<evidence type="ECO:0000313" key="5">
    <source>
        <dbReference type="EMBL" id="PYE19866.1"/>
    </source>
</evidence>
<feature type="chain" id="PRO_5016455546" evidence="1">
    <location>
        <begin position="30"/>
        <end position="246"/>
    </location>
</feature>
<dbReference type="InterPro" id="IPR012906">
    <property type="entry name" value="PaaX-like_N"/>
</dbReference>
<dbReference type="AlphaFoldDB" id="A0A318RRL4"/>
<gene>
    <name evidence="5" type="ORF">DFR67_1024</name>
</gene>
<dbReference type="Gene3D" id="1.10.10.10">
    <property type="entry name" value="Winged helix-like DNA-binding domain superfamily/Winged helix DNA-binding domain"/>
    <property type="match status" value="1"/>
</dbReference>
<dbReference type="Pfam" id="PF20803">
    <property type="entry name" value="PaaX_M"/>
    <property type="match status" value="1"/>
</dbReference>
<comment type="caution">
    <text evidence="5">The sequence shown here is derived from an EMBL/GenBank/DDBJ whole genome shotgun (WGS) entry which is preliminary data.</text>
</comment>
<dbReference type="RefSeq" id="WP_110467924.1">
    <property type="nucleotide sequence ID" value="NZ_QJSP01000002.1"/>
</dbReference>
<dbReference type="PANTHER" id="PTHR30319">
    <property type="entry name" value="PHENYLACETIC ACID REGULATOR-RELATED TRANSCRIPTIONAL REPRESSOR"/>
    <property type="match status" value="1"/>
</dbReference>
<evidence type="ECO:0000259" key="4">
    <source>
        <dbReference type="Pfam" id="PF20803"/>
    </source>
</evidence>
<feature type="domain" description="Transcriptional repressor PaaX-like N-terminal" evidence="2">
    <location>
        <begin position="13"/>
        <end position="73"/>
    </location>
</feature>
<dbReference type="Gene3D" id="3.30.70.2650">
    <property type="match status" value="1"/>
</dbReference>
<protein>
    <submittedName>
        <fullName evidence="5">PaaX family transcriptional regulator</fullName>
    </submittedName>
</protein>
<dbReference type="InterPro" id="IPR036388">
    <property type="entry name" value="WH-like_DNA-bd_sf"/>
</dbReference>
<dbReference type="OrthoDB" id="2270427at2"/>
<dbReference type="Proteomes" id="UP000247591">
    <property type="component" value="Unassembled WGS sequence"/>
</dbReference>
<feature type="domain" description="Transcriptional repressor PaaX-like C-terminal" evidence="3">
    <location>
        <begin position="184"/>
        <end position="244"/>
    </location>
</feature>
<reference evidence="5 6" key="1">
    <citation type="submission" date="2018-06" db="EMBL/GenBank/DDBJ databases">
        <title>Genomic Encyclopedia of Type Strains, Phase IV (KMG-IV): sequencing the most valuable type-strain genomes for metagenomic binning, comparative biology and taxonomic classification.</title>
        <authorList>
            <person name="Goeker M."/>
        </authorList>
    </citation>
    <scope>NUCLEOTIDE SEQUENCE [LARGE SCALE GENOMIC DNA]</scope>
    <source>
        <strain evidence="5 6">DSM 45521</strain>
    </source>
</reference>
<evidence type="ECO:0000313" key="6">
    <source>
        <dbReference type="Proteomes" id="UP000247591"/>
    </source>
</evidence>
<dbReference type="EMBL" id="QJSP01000002">
    <property type="protein sequence ID" value="PYE19866.1"/>
    <property type="molecule type" value="Genomic_DNA"/>
</dbReference>
<sequence>MTTGATGVRKLTARSVILSALLGFQSAQAQVRGVLALATELGLQESAVRVALTRMVAAGDLERHDGMYRLSSRLIERQRRQDEALHPGAGPWDGRWSMAVVTTGAAGSTDRAAVRDALRAARFGELREGVWTRPANVGVVLSAEVRGRLTMFSAVPEESQADLVARLFALELWADTAEGLLVAMDNATAVSERFEVAAAMVRHTLDDPLLPAELLPANWPGERLREGYENFRKELTALAERVFAAG</sequence>